<sequence length="676" mass="78699">MLDFFKRKCSNSSKVNVGLPTTNVAIPILENVDAPILENVHFPIPENVYVPIFQTQFQRVDLDSLDYDPRTRKQIWEYHVNQRPHQLPQKTYKKSGKHNHSFQASWYGYHSTWLEYSTTTDVVYCLPCFVFNNPNGVVGQNTFTHLQRVINHFTTEQIANNWLQLKTTVFIVRYLAFQAIAFRGPDEGCSSLNRGNFFESLGIVTFWNEKVAEIIEKAPKNATYTSPRIQKEILHVFSAKVKKAIREEIGDAKFCIMVDEARDESMKKQMAVVFRYVDVEGFVKERFFGLIHVVDTAALTLKNGIYSLLSQHCLDIQNVRGQGYDGASNIGLNQIGTLQRPIETRWSSHFRSVSSLLRMFSSTIEVLQNIIDDAIDEEHRAEAESAYKGLTSFEFVFILHLEKETIEITDKLCQVLQSKSQDILNVMHLVSFTKALIQKFRDDGWDGLLTTVISFYEKRCIDVLDMNAHYVPRQGRARNQQDNITIEHHYRVNIFYAIIDSQLQELNYQFNEDAMELLRLSSALEPRKALKSFRSSDLCLLVENFYPQDFTDYNKQVLKKELYHFEHNVVQDPEFKEFKSLSELSQWLVRTRNSEHYKLVYRIVRLVFTLPISTAITERAFSAMKVVKTNFRNKMENDFLTDSLMLYIEKDIASTFSLDSIVDDFEDLKERWVPFS</sequence>
<dbReference type="Pfam" id="PF14291">
    <property type="entry name" value="DUF4371"/>
    <property type="match status" value="1"/>
</dbReference>
<dbReference type="SUPFAM" id="SSF53098">
    <property type="entry name" value="Ribonuclease H-like"/>
    <property type="match status" value="1"/>
</dbReference>
<protein>
    <recommendedName>
        <fullName evidence="5">TTF-type domain-containing protein</fullName>
    </recommendedName>
</protein>
<evidence type="ECO:0000259" key="1">
    <source>
        <dbReference type="Pfam" id="PF05699"/>
    </source>
</evidence>
<organism evidence="3 4">
    <name type="scientific">Quercus rubra</name>
    <name type="common">Northern red oak</name>
    <name type="synonym">Quercus borealis</name>
    <dbReference type="NCBI Taxonomy" id="3512"/>
    <lineage>
        <taxon>Eukaryota</taxon>
        <taxon>Viridiplantae</taxon>
        <taxon>Streptophyta</taxon>
        <taxon>Embryophyta</taxon>
        <taxon>Tracheophyta</taxon>
        <taxon>Spermatophyta</taxon>
        <taxon>Magnoliopsida</taxon>
        <taxon>eudicotyledons</taxon>
        <taxon>Gunneridae</taxon>
        <taxon>Pentapetalae</taxon>
        <taxon>rosids</taxon>
        <taxon>fabids</taxon>
        <taxon>Fagales</taxon>
        <taxon>Fagaceae</taxon>
        <taxon>Quercus</taxon>
    </lineage>
</organism>
<feature type="domain" description="HAT C-terminal dimerisation" evidence="1">
    <location>
        <begin position="571"/>
        <end position="651"/>
    </location>
</feature>
<evidence type="ECO:0000313" key="3">
    <source>
        <dbReference type="EMBL" id="KAK4605695.1"/>
    </source>
</evidence>
<dbReference type="PANTHER" id="PTHR11697:SF231">
    <property type="entry name" value="TTF-TYPE DOMAIN-CONTAINING PROTEIN"/>
    <property type="match status" value="1"/>
</dbReference>
<dbReference type="AlphaFoldDB" id="A0AAN7JCD8"/>
<dbReference type="InterPro" id="IPR008906">
    <property type="entry name" value="HATC_C_dom"/>
</dbReference>
<dbReference type="InterPro" id="IPR012337">
    <property type="entry name" value="RNaseH-like_sf"/>
</dbReference>
<dbReference type="GO" id="GO:0046983">
    <property type="term" value="F:protein dimerization activity"/>
    <property type="evidence" value="ECO:0007669"/>
    <property type="project" value="InterPro"/>
</dbReference>
<reference evidence="3 4" key="1">
    <citation type="journal article" date="2023" name="G3 (Bethesda)">
        <title>A haplotype-resolved chromosome-scale genome for Quercus rubra L. provides insights into the genetics of adaptive traits for red oak species.</title>
        <authorList>
            <person name="Kapoor B."/>
            <person name="Jenkins J."/>
            <person name="Schmutz J."/>
            <person name="Zhebentyayeva T."/>
            <person name="Kuelheim C."/>
            <person name="Coggeshall M."/>
            <person name="Heim C."/>
            <person name="Lasky J.R."/>
            <person name="Leites L."/>
            <person name="Islam-Faridi N."/>
            <person name="Romero-Severson J."/>
            <person name="DeLeo V.L."/>
            <person name="Lucas S.M."/>
            <person name="Lazic D."/>
            <person name="Gailing O."/>
            <person name="Carlson J."/>
            <person name="Staton M."/>
        </authorList>
    </citation>
    <scope>NUCLEOTIDE SEQUENCE [LARGE SCALE GENOMIC DNA]</scope>
    <source>
        <strain evidence="3">Pseudo-F2</strain>
    </source>
</reference>
<dbReference type="Proteomes" id="UP001324115">
    <property type="component" value="Unassembled WGS sequence"/>
</dbReference>
<accession>A0AAN7JCD8</accession>
<proteinExistence type="predicted"/>
<gene>
    <name evidence="3" type="ORF">RGQ29_000130</name>
</gene>
<dbReference type="EMBL" id="JAXUIC010000001">
    <property type="protein sequence ID" value="KAK4605695.1"/>
    <property type="molecule type" value="Genomic_DNA"/>
</dbReference>
<keyword evidence="4" id="KW-1185">Reference proteome</keyword>
<evidence type="ECO:0008006" key="5">
    <source>
        <dbReference type="Google" id="ProtNLM"/>
    </source>
</evidence>
<dbReference type="Pfam" id="PF05699">
    <property type="entry name" value="Dimer_Tnp_hAT"/>
    <property type="match status" value="1"/>
</dbReference>
<dbReference type="InterPro" id="IPR055298">
    <property type="entry name" value="AtLOH3-like"/>
</dbReference>
<dbReference type="InterPro" id="IPR025398">
    <property type="entry name" value="DUF4371"/>
</dbReference>
<feature type="domain" description="DUF4371" evidence="2">
    <location>
        <begin position="154"/>
        <end position="330"/>
    </location>
</feature>
<comment type="caution">
    <text evidence="3">The sequence shown here is derived from an EMBL/GenBank/DDBJ whole genome shotgun (WGS) entry which is preliminary data.</text>
</comment>
<evidence type="ECO:0000259" key="2">
    <source>
        <dbReference type="Pfam" id="PF14291"/>
    </source>
</evidence>
<name>A0AAN7JCD8_QUERU</name>
<evidence type="ECO:0000313" key="4">
    <source>
        <dbReference type="Proteomes" id="UP001324115"/>
    </source>
</evidence>
<dbReference type="PANTHER" id="PTHR11697">
    <property type="entry name" value="GENERAL TRANSCRIPTION FACTOR 2-RELATED ZINC FINGER PROTEIN"/>
    <property type="match status" value="1"/>
</dbReference>